<dbReference type="EMBL" id="QHKS01000020">
    <property type="protein sequence ID" value="RDJ99736.1"/>
    <property type="molecule type" value="Genomic_DNA"/>
</dbReference>
<gene>
    <name evidence="2" type="ORF">DLM46_26585</name>
</gene>
<evidence type="ECO:0000259" key="1">
    <source>
        <dbReference type="Pfam" id="PF00248"/>
    </source>
</evidence>
<dbReference type="Gene3D" id="3.20.20.100">
    <property type="entry name" value="NADP-dependent oxidoreductase domain"/>
    <property type="match status" value="1"/>
</dbReference>
<dbReference type="InterPro" id="IPR036812">
    <property type="entry name" value="NAD(P)_OxRdtase_dom_sf"/>
</dbReference>
<dbReference type="InterPro" id="IPR023210">
    <property type="entry name" value="NADP_OxRdtase_dom"/>
</dbReference>
<reference evidence="3" key="1">
    <citation type="submission" date="2018-05" db="EMBL/GenBank/DDBJ databases">
        <authorList>
            <person name="Feng T."/>
        </authorList>
    </citation>
    <scope>NUCLEOTIDE SEQUENCE [LARGE SCALE GENOMIC DNA]</scope>
    <source>
        <strain evidence="3">S27</strain>
    </source>
</reference>
<dbReference type="AlphaFoldDB" id="A0A370N2A7"/>
<dbReference type="SUPFAM" id="SSF51430">
    <property type="entry name" value="NAD(P)-linked oxidoreductase"/>
    <property type="match status" value="1"/>
</dbReference>
<sequence>MTIPQIALNWLLQQPTVSMVLIGARNEDQLRQNLGAAGWSLTPGQAVKRNEASKVRQEITLRLIGPGV</sequence>
<name>A0A370N2A7_9BURK</name>
<protein>
    <recommendedName>
        <fullName evidence="1">NADP-dependent oxidoreductase domain-containing protein</fullName>
    </recommendedName>
</protein>
<feature type="domain" description="NADP-dependent oxidoreductase" evidence="1">
    <location>
        <begin position="1"/>
        <end position="43"/>
    </location>
</feature>
<evidence type="ECO:0000313" key="2">
    <source>
        <dbReference type="EMBL" id="RDJ99736.1"/>
    </source>
</evidence>
<accession>A0A370N2A7</accession>
<dbReference type="OrthoDB" id="9772407at2"/>
<dbReference type="Pfam" id="PF00248">
    <property type="entry name" value="Aldo_ket_red"/>
    <property type="match status" value="1"/>
</dbReference>
<organism evidence="2 3">
    <name type="scientific">Paraburkholderia lacunae</name>
    <dbReference type="NCBI Taxonomy" id="2211104"/>
    <lineage>
        <taxon>Bacteria</taxon>
        <taxon>Pseudomonadati</taxon>
        <taxon>Pseudomonadota</taxon>
        <taxon>Betaproteobacteria</taxon>
        <taxon>Burkholderiales</taxon>
        <taxon>Burkholderiaceae</taxon>
        <taxon>Paraburkholderia</taxon>
    </lineage>
</organism>
<proteinExistence type="predicted"/>
<comment type="caution">
    <text evidence="2">The sequence shown here is derived from an EMBL/GenBank/DDBJ whole genome shotgun (WGS) entry which is preliminary data.</text>
</comment>
<keyword evidence="3" id="KW-1185">Reference proteome</keyword>
<evidence type="ECO:0000313" key="3">
    <source>
        <dbReference type="Proteomes" id="UP000254875"/>
    </source>
</evidence>
<dbReference type="Proteomes" id="UP000254875">
    <property type="component" value="Unassembled WGS sequence"/>
</dbReference>